<reference evidence="5 6" key="1">
    <citation type="submission" date="2021-01" db="EMBL/GenBank/DDBJ databases">
        <title>Whole genome shotgun sequence of Planobispora siamensis NBRC 107568.</title>
        <authorList>
            <person name="Komaki H."/>
            <person name="Tamura T."/>
        </authorList>
    </citation>
    <scope>NUCLEOTIDE SEQUENCE [LARGE SCALE GENOMIC DNA]</scope>
    <source>
        <strain evidence="5 6">NBRC 107568</strain>
    </source>
</reference>
<dbReference type="InterPro" id="IPR050204">
    <property type="entry name" value="AraC_XylS_family_regulators"/>
</dbReference>
<name>A0A8J3SDY3_9ACTN</name>
<dbReference type="Pfam" id="PF12833">
    <property type="entry name" value="HTH_18"/>
    <property type="match status" value="1"/>
</dbReference>
<comment type="caution">
    <text evidence="5">The sequence shown here is derived from an EMBL/GenBank/DDBJ whole genome shotgun (WGS) entry which is preliminary data.</text>
</comment>
<dbReference type="InterPro" id="IPR009057">
    <property type="entry name" value="Homeodomain-like_sf"/>
</dbReference>
<dbReference type="GO" id="GO:0043565">
    <property type="term" value="F:sequence-specific DNA binding"/>
    <property type="evidence" value="ECO:0007669"/>
    <property type="project" value="InterPro"/>
</dbReference>
<dbReference type="AlphaFoldDB" id="A0A8J3SDY3"/>
<evidence type="ECO:0000313" key="6">
    <source>
        <dbReference type="Proteomes" id="UP000619788"/>
    </source>
</evidence>
<dbReference type="Gene3D" id="1.10.10.60">
    <property type="entry name" value="Homeodomain-like"/>
    <property type="match status" value="1"/>
</dbReference>
<evidence type="ECO:0000259" key="4">
    <source>
        <dbReference type="PROSITE" id="PS01124"/>
    </source>
</evidence>
<dbReference type="InterPro" id="IPR018060">
    <property type="entry name" value="HTH_AraC"/>
</dbReference>
<dbReference type="PANTHER" id="PTHR46796:SF12">
    <property type="entry name" value="HTH-TYPE DNA-BINDING TRANSCRIPTIONAL ACTIVATOR EUTR"/>
    <property type="match status" value="1"/>
</dbReference>
<keyword evidence="1" id="KW-0805">Transcription regulation</keyword>
<keyword evidence="6" id="KW-1185">Reference proteome</keyword>
<evidence type="ECO:0000256" key="1">
    <source>
        <dbReference type="ARBA" id="ARBA00023015"/>
    </source>
</evidence>
<sequence>MSTGQVEETGAVPPARMPAQEPHRLRIEFDSADPECTAAFLAAAYGAPVKISETRENYRFRHTRLGPGPFYLNTIDHTATTEYRADPFPMLIVVQVHRGLRTALDLDDRLGPGGFAVHAQPGRPYHTQLASIRSTAVMVSPQAAAEVARNRPDDPLPPLRFASLRPAGPAVARCWLWTVDYVIGNLRASPRTMAQPLLAGATARLLAAGLLTAFPSTWNSEPHHLDRLDATPTTLSRAVTFIDANAGLDIGTADIARAASVTARAVQLAFRRHAGTTPGAYLRRVRLERAHEQLLAAVPGDGTTVTAVAARWGFFHPGDFAAAYRRAYGRSPSHTLRS</sequence>
<dbReference type="RefSeq" id="WP_204063396.1">
    <property type="nucleotide sequence ID" value="NZ_BOOJ01000015.1"/>
</dbReference>
<organism evidence="5 6">
    <name type="scientific">Planobispora siamensis</name>
    <dbReference type="NCBI Taxonomy" id="936338"/>
    <lineage>
        <taxon>Bacteria</taxon>
        <taxon>Bacillati</taxon>
        <taxon>Actinomycetota</taxon>
        <taxon>Actinomycetes</taxon>
        <taxon>Streptosporangiales</taxon>
        <taxon>Streptosporangiaceae</taxon>
        <taxon>Planobispora</taxon>
    </lineage>
</organism>
<dbReference type="SUPFAM" id="SSF46689">
    <property type="entry name" value="Homeodomain-like"/>
    <property type="match status" value="2"/>
</dbReference>
<proteinExistence type="predicted"/>
<evidence type="ECO:0000256" key="3">
    <source>
        <dbReference type="ARBA" id="ARBA00023163"/>
    </source>
</evidence>
<keyword evidence="2" id="KW-0238">DNA-binding</keyword>
<dbReference type="Proteomes" id="UP000619788">
    <property type="component" value="Unassembled WGS sequence"/>
</dbReference>
<dbReference type="PROSITE" id="PS01124">
    <property type="entry name" value="HTH_ARAC_FAMILY_2"/>
    <property type="match status" value="1"/>
</dbReference>
<accession>A0A8J3SDY3</accession>
<keyword evidence="3" id="KW-0804">Transcription</keyword>
<feature type="domain" description="HTH araC/xylS-type" evidence="4">
    <location>
        <begin position="236"/>
        <end position="338"/>
    </location>
</feature>
<gene>
    <name evidence="5" type="ORF">Psi01_17070</name>
</gene>
<dbReference type="SMART" id="SM00342">
    <property type="entry name" value="HTH_ARAC"/>
    <property type="match status" value="1"/>
</dbReference>
<dbReference type="GO" id="GO:0003700">
    <property type="term" value="F:DNA-binding transcription factor activity"/>
    <property type="evidence" value="ECO:0007669"/>
    <property type="project" value="InterPro"/>
</dbReference>
<protein>
    <recommendedName>
        <fullName evidence="4">HTH araC/xylS-type domain-containing protein</fullName>
    </recommendedName>
</protein>
<evidence type="ECO:0000313" key="5">
    <source>
        <dbReference type="EMBL" id="GIH91077.1"/>
    </source>
</evidence>
<dbReference type="PANTHER" id="PTHR46796">
    <property type="entry name" value="HTH-TYPE TRANSCRIPTIONAL ACTIVATOR RHAS-RELATED"/>
    <property type="match status" value="1"/>
</dbReference>
<dbReference type="EMBL" id="BOOJ01000015">
    <property type="protein sequence ID" value="GIH91077.1"/>
    <property type="molecule type" value="Genomic_DNA"/>
</dbReference>
<evidence type="ECO:0000256" key="2">
    <source>
        <dbReference type="ARBA" id="ARBA00023125"/>
    </source>
</evidence>